<dbReference type="OrthoDB" id="1913811at2"/>
<dbReference type="RefSeq" id="WP_072989783.1">
    <property type="nucleotide sequence ID" value="NZ_FQZB01000013.1"/>
</dbReference>
<sequence>MKGKVLDITQSDAIVSLNDGSTMDISLSKLPIHINIGDMVDIPFSTLESLNNNVFNHDTLGNNKIVDFF</sequence>
<keyword evidence="2" id="KW-1185">Reference proteome</keyword>
<gene>
    <name evidence="1" type="ORF">SAMN02745163_03111</name>
</gene>
<dbReference type="STRING" id="1121302.SAMN02745163_03111"/>
<accession>A0A1M6PCQ2</accession>
<organism evidence="1 2">
    <name type="scientific">Clostridium cavendishii DSM 21758</name>
    <dbReference type="NCBI Taxonomy" id="1121302"/>
    <lineage>
        <taxon>Bacteria</taxon>
        <taxon>Bacillati</taxon>
        <taxon>Bacillota</taxon>
        <taxon>Clostridia</taxon>
        <taxon>Eubacteriales</taxon>
        <taxon>Clostridiaceae</taxon>
        <taxon>Clostridium</taxon>
    </lineage>
</organism>
<evidence type="ECO:0000313" key="1">
    <source>
        <dbReference type="EMBL" id="SHK05733.1"/>
    </source>
</evidence>
<name>A0A1M6PCQ2_9CLOT</name>
<proteinExistence type="predicted"/>
<reference evidence="1 2" key="1">
    <citation type="submission" date="2016-11" db="EMBL/GenBank/DDBJ databases">
        <authorList>
            <person name="Jaros S."/>
            <person name="Januszkiewicz K."/>
            <person name="Wedrychowicz H."/>
        </authorList>
    </citation>
    <scope>NUCLEOTIDE SEQUENCE [LARGE SCALE GENOMIC DNA]</scope>
    <source>
        <strain evidence="1 2">DSM 21758</strain>
    </source>
</reference>
<dbReference type="AlphaFoldDB" id="A0A1M6PCQ2"/>
<dbReference type="EMBL" id="FQZB01000013">
    <property type="protein sequence ID" value="SHK05733.1"/>
    <property type="molecule type" value="Genomic_DNA"/>
</dbReference>
<evidence type="ECO:0000313" key="2">
    <source>
        <dbReference type="Proteomes" id="UP000184310"/>
    </source>
</evidence>
<protein>
    <submittedName>
        <fullName evidence="1">Uncharacterized protein</fullName>
    </submittedName>
</protein>
<dbReference type="Proteomes" id="UP000184310">
    <property type="component" value="Unassembled WGS sequence"/>
</dbReference>